<proteinExistence type="predicted"/>
<evidence type="ECO:0000313" key="2">
    <source>
        <dbReference type="Proteomes" id="UP000886998"/>
    </source>
</evidence>
<organism evidence="1 2">
    <name type="scientific">Trichonephila inaurata madagascariensis</name>
    <dbReference type="NCBI Taxonomy" id="2747483"/>
    <lineage>
        <taxon>Eukaryota</taxon>
        <taxon>Metazoa</taxon>
        <taxon>Ecdysozoa</taxon>
        <taxon>Arthropoda</taxon>
        <taxon>Chelicerata</taxon>
        <taxon>Arachnida</taxon>
        <taxon>Araneae</taxon>
        <taxon>Araneomorphae</taxon>
        <taxon>Entelegynae</taxon>
        <taxon>Araneoidea</taxon>
        <taxon>Nephilidae</taxon>
        <taxon>Trichonephila</taxon>
        <taxon>Trichonephila inaurata</taxon>
    </lineage>
</organism>
<reference evidence="1" key="1">
    <citation type="submission" date="2020-08" db="EMBL/GenBank/DDBJ databases">
        <title>Multicomponent nature underlies the extraordinary mechanical properties of spider dragline silk.</title>
        <authorList>
            <person name="Kono N."/>
            <person name="Nakamura H."/>
            <person name="Mori M."/>
            <person name="Yoshida Y."/>
            <person name="Ohtoshi R."/>
            <person name="Malay A.D."/>
            <person name="Moran D.A.P."/>
            <person name="Tomita M."/>
            <person name="Numata K."/>
            <person name="Arakawa K."/>
        </authorList>
    </citation>
    <scope>NUCLEOTIDE SEQUENCE</scope>
</reference>
<name>A0A8X6YIU2_9ARAC</name>
<keyword evidence="2" id="KW-1185">Reference proteome</keyword>
<dbReference type="EMBL" id="BMAV01018752">
    <property type="protein sequence ID" value="GFY71342.1"/>
    <property type="molecule type" value="Genomic_DNA"/>
</dbReference>
<dbReference type="AlphaFoldDB" id="A0A8X6YIU2"/>
<accession>A0A8X6YIU2</accession>
<comment type="caution">
    <text evidence="1">The sequence shown here is derived from an EMBL/GenBank/DDBJ whole genome shotgun (WGS) entry which is preliminary data.</text>
</comment>
<gene>
    <name evidence="1" type="ORF">TNIN_384741</name>
</gene>
<evidence type="ECO:0000313" key="1">
    <source>
        <dbReference type="EMBL" id="GFY71342.1"/>
    </source>
</evidence>
<dbReference type="Proteomes" id="UP000886998">
    <property type="component" value="Unassembled WGS sequence"/>
</dbReference>
<protein>
    <submittedName>
        <fullName evidence="1">Uncharacterized protein</fullName>
    </submittedName>
</protein>
<sequence>METLLGVELILIMGTEKILLMRQVVTFFLISSEQSSASLDQMRKIRVGAGRNIPWHQFERKKRSTPEKHVCLFKVEQQESRCGCNNFIGYL</sequence>